<keyword evidence="2" id="KW-0560">Oxidoreductase</keyword>
<evidence type="ECO:0000313" key="3">
    <source>
        <dbReference type="Proteomes" id="UP001432014"/>
    </source>
</evidence>
<dbReference type="InterPro" id="IPR007138">
    <property type="entry name" value="ABM_dom"/>
</dbReference>
<evidence type="ECO:0000313" key="2">
    <source>
        <dbReference type="EMBL" id="WUS60620.1"/>
    </source>
</evidence>
<name>A0ABZ1WI55_9ACTN</name>
<evidence type="ECO:0000259" key="1">
    <source>
        <dbReference type="Pfam" id="PF03992"/>
    </source>
</evidence>
<dbReference type="Proteomes" id="UP001432014">
    <property type="component" value="Chromosome"/>
</dbReference>
<dbReference type="EMBL" id="CP108482">
    <property type="protein sequence ID" value="WUS60620.1"/>
    <property type="molecule type" value="Genomic_DNA"/>
</dbReference>
<dbReference type="SUPFAM" id="SSF54909">
    <property type="entry name" value="Dimeric alpha+beta barrel"/>
    <property type="match status" value="1"/>
</dbReference>
<proteinExistence type="predicted"/>
<protein>
    <submittedName>
        <fullName evidence="2">Antibiotic biosynthesis monooxygenase</fullName>
    </submittedName>
</protein>
<organism evidence="2 3">
    <name type="scientific">Kitasatospora herbaricolor</name>
    <dbReference type="NCBI Taxonomy" id="68217"/>
    <lineage>
        <taxon>Bacteria</taxon>
        <taxon>Bacillati</taxon>
        <taxon>Actinomycetota</taxon>
        <taxon>Actinomycetes</taxon>
        <taxon>Kitasatosporales</taxon>
        <taxon>Streptomycetaceae</taxon>
        <taxon>Kitasatospora</taxon>
    </lineage>
</organism>
<keyword evidence="2" id="KW-0503">Monooxygenase</keyword>
<dbReference type="InterPro" id="IPR011008">
    <property type="entry name" value="Dimeric_a/b-barrel"/>
</dbReference>
<feature type="domain" description="ABM" evidence="1">
    <location>
        <begin position="4"/>
        <end position="68"/>
    </location>
</feature>
<dbReference type="RefSeq" id="WP_329493275.1">
    <property type="nucleotide sequence ID" value="NZ_CP108460.1"/>
</dbReference>
<sequence>MSEVALLARIEARPEYADAVAAMLRDALELARQESGTVTWFAFRENDTTFGVFDTFADDQGRDAHLRGRIAEALMSVADTHLASPPDIRKVAVLASKLP</sequence>
<keyword evidence="3" id="KW-1185">Reference proteome</keyword>
<dbReference type="Gene3D" id="3.30.70.100">
    <property type="match status" value="1"/>
</dbReference>
<dbReference type="GO" id="GO:0004497">
    <property type="term" value="F:monooxygenase activity"/>
    <property type="evidence" value="ECO:0007669"/>
    <property type="project" value="UniProtKB-KW"/>
</dbReference>
<gene>
    <name evidence="2" type="ORF">OG469_37105</name>
</gene>
<accession>A0ABZ1WI55</accession>
<dbReference type="Pfam" id="PF03992">
    <property type="entry name" value="ABM"/>
    <property type="match status" value="1"/>
</dbReference>
<reference evidence="2 3" key="1">
    <citation type="submission" date="2022-10" db="EMBL/GenBank/DDBJ databases">
        <title>The complete genomes of actinobacterial strains from the NBC collection.</title>
        <authorList>
            <person name="Joergensen T.S."/>
            <person name="Alvarez Arevalo M."/>
            <person name="Sterndorff E.B."/>
            <person name="Faurdal D."/>
            <person name="Vuksanovic O."/>
            <person name="Mourched A.-S."/>
            <person name="Charusanti P."/>
            <person name="Shaw S."/>
            <person name="Blin K."/>
            <person name="Weber T."/>
        </authorList>
    </citation>
    <scope>NUCLEOTIDE SEQUENCE [LARGE SCALE GENOMIC DNA]</scope>
    <source>
        <strain evidence="2 3">NBC_01247</strain>
    </source>
</reference>